<evidence type="ECO:0000256" key="3">
    <source>
        <dbReference type="ARBA" id="ARBA00022989"/>
    </source>
</evidence>
<evidence type="ECO:0000313" key="8">
    <source>
        <dbReference type="EMBL" id="MCM2370464.1"/>
    </source>
</evidence>
<dbReference type="Pfam" id="PF06305">
    <property type="entry name" value="LapA_dom"/>
    <property type="match status" value="1"/>
</dbReference>
<gene>
    <name evidence="8" type="ORF">NB063_07475</name>
</gene>
<dbReference type="InterPro" id="IPR010445">
    <property type="entry name" value="LapA_dom"/>
</dbReference>
<evidence type="ECO:0000259" key="7">
    <source>
        <dbReference type="Pfam" id="PF06305"/>
    </source>
</evidence>
<evidence type="ECO:0000256" key="5">
    <source>
        <dbReference type="SAM" id="MobiDB-lite"/>
    </source>
</evidence>
<feature type="domain" description="Lipopolysaccharide assembly protein A" evidence="7">
    <location>
        <begin position="23"/>
        <end position="80"/>
    </location>
</feature>
<dbReference type="EMBL" id="JAMQBK010000022">
    <property type="protein sequence ID" value="MCM2370464.1"/>
    <property type="molecule type" value="Genomic_DNA"/>
</dbReference>
<keyword evidence="9" id="KW-1185">Reference proteome</keyword>
<proteinExistence type="predicted"/>
<feature type="transmembrane region" description="Helical" evidence="6">
    <location>
        <begin position="43"/>
        <end position="62"/>
    </location>
</feature>
<protein>
    <submittedName>
        <fullName evidence="8">LapA family protein</fullName>
    </submittedName>
</protein>
<dbReference type="Proteomes" id="UP001202961">
    <property type="component" value="Unassembled WGS sequence"/>
</dbReference>
<dbReference type="PANTHER" id="PTHR41335:SF1">
    <property type="entry name" value="MEMBRANE PROTEIN"/>
    <property type="match status" value="1"/>
</dbReference>
<evidence type="ECO:0000256" key="2">
    <source>
        <dbReference type="ARBA" id="ARBA00022692"/>
    </source>
</evidence>
<evidence type="ECO:0000313" key="9">
    <source>
        <dbReference type="Proteomes" id="UP001202961"/>
    </source>
</evidence>
<comment type="caution">
    <text evidence="8">The sequence shown here is derived from an EMBL/GenBank/DDBJ whole genome shotgun (WGS) entry which is preliminary data.</text>
</comment>
<keyword evidence="2 6" id="KW-0812">Transmembrane</keyword>
<organism evidence="8 9">
    <name type="scientific">Aporhodopirellula aestuarii</name>
    <dbReference type="NCBI Taxonomy" id="2950107"/>
    <lineage>
        <taxon>Bacteria</taxon>
        <taxon>Pseudomonadati</taxon>
        <taxon>Planctomycetota</taxon>
        <taxon>Planctomycetia</taxon>
        <taxon>Pirellulales</taxon>
        <taxon>Pirellulaceae</taxon>
        <taxon>Aporhodopirellula</taxon>
    </lineage>
</organism>
<feature type="transmembrane region" description="Helical" evidence="6">
    <location>
        <begin position="7"/>
        <end position="23"/>
    </location>
</feature>
<keyword evidence="3 6" id="KW-1133">Transmembrane helix</keyword>
<feature type="region of interest" description="Disordered" evidence="5">
    <location>
        <begin position="78"/>
        <end position="106"/>
    </location>
</feature>
<evidence type="ECO:0000256" key="6">
    <source>
        <dbReference type="SAM" id="Phobius"/>
    </source>
</evidence>
<reference evidence="8 9" key="1">
    <citation type="journal article" date="2022" name="Syst. Appl. Microbiol.">
        <title>Rhodopirellula aestuarii sp. nov., a novel member of the genus Rhodopirellula isolated from brackish sediments collected in the Tagus River estuary, Portugal.</title>
        <authorList>
            <person name="Vitorino I.R."/>
            <person name="Klimek D."/>
            <person name="Calusinska M."/>
            <person name="Lobo-da-Cunha A."/>
            <person name="Vasconcelos V."/>
            <person name="Lage O.M."/>
        </authorList>
    </citation>
    <scope>NUCLEOTIDE SEQUENCE [LARGE SCALE GENOMIC DNA]</scope>
    <source>
        <strain evidence="8 9">ICT_H3.1</strain>
    </source>
</reference>
<evidence type="ECO:0000256" key="4">
    <source>
        <dbReference type="ARBA" id="ARBA00023136"/>
    </source>
</evidence>
<dbReference type="PANTHER" id="PTHR41335">
    <property type="entry name" value="MEMBRANE PROTEIN-RELATED"/>
    <property type="match status" value="1"/>
</dbReference>
<sequence>MLQKLRYFLFLIAVLVVIVVAFQNHHEVDIDLLFFSGRYPLTLLLLGCSAVSFILGSVWTMWRSRKRERAKARAKAEAAKAVENKSAKGVPPASSQPTDAAKELGG</sequence>
<keyword evidence="4 6" id="KW-0472">Membrane</keyword>
<accession>A0ABT0U1E8</accession>
<keyword evidence="1" id="KW-1003">Cell membrane</keyword>
<evidence type="ECO:0000256" key="1">
    <source>
        <dbReference type="ARBA" id="ARBA00022475"/>
    </source>
</evidence>
<name>A0ABT0U1E8_9BACT</name>
<dbReference type="RefSeq" id="WP_250928135.1">
    <property type="nucleotide sequence ID" value="NZ_JAMQBK010000022.1"/>
</dbReference>